<sequence length="254" mass="28425">MTHRIESKHVIEGPPNRLCPILLRQTSFQAVQEPIYFLNPNSSKLGHSDKVLGFHRARFGEIEQRGIALTPEGLALYHRIMDKAEQELSRLSTFPEFANGKTIDNATRQRVLQECFKAFPDSWEELRAQRLAYFRYVRSSQATRRPSLIDGNPQPIDMLIDQGLIRVEPIVYEDFLPASAAGIFHSNLGDLKHLQAQEAGPDQEGFEAALGAKVMDGDALYKAQQLESMTAMLESMRTNVAAAKLGQGGIQSVF</sequence>
<protein>
    <submittedName>
        <fullName evidence="1">Uncharacterized protein</fullName>
    </submittedName>
</protein>
<evidence type="ECO:0000313" key="1">
    <source>
        <dbReference type="EMBL" id="KAJ9105544.1"/>
    </source>
</evidence>
<comment type="caution">
    <text evidence="1">The sequence shown here is derived from an EMBL/GenBank/DDBJ whole genome shotgun (WGS) entry which is preliminary data.</text>
</comment>
<proteinExistence type="predicted"/>
<keyword evidence="2" id="KW-1185">Reference proteome</keyword>
<accession>A0ACC2W2L5</accession>
<reference evidence="1" key="1">
    <citation type="submission" date="2023-04" db="EMBL/GenBank/DDBJ databases">
        <title>Draft Genome sequencing of Naganishia species isolated from polar environments using Oxford Nanopore Technology.</title>
        <authorList>
            <person name="Leo P."/>
            <person name="Venkateswaran K."/>
        </authorList>
    </citation>
    <scope>NUCLEOTIDE SEQUENCE</scope>
    <source>
        <strain evidence="1">MNA-CCFEE 5261</strain>
    </source>
</reference>
<dbReference type="Proteomes" id="UP001241377">
    <property type="component" value="Unassembled WGS sequence"/>
</dbReference>
<evidence type="ECO:0000313" key="2">
    <source>
        <dbReference type="Proteomes" id="UP001241377"/>
    </source>
</evidence>
<gene>
    <name evidence="1" type="ORF">QFC19_003526</name>
</gene>
<dbReference type="EMBL" id="JASBWR010000034">
    <property type="protein sequence ID" value="KAJ9105544.1"/>
    <property type="molecule type" value="Genomic_DNA"/>
</dbReference>
<name>A0ACC2W2L5_9TREE</name>
<organism evidence="1 2">
    <name type="scientific">Naganishia cerealis</name>
    <dbReference type="NCBI Taxonomy" id="610337"/>
    <lineage>
        <taxon>Eukaryota</taxon>
        <taxon>Fungi</taxon>
        <taxon>Dikarya</taxon>
        <taxon>Basidiomycota</taxon>
        <taxon>Agaricomycotina</taxon>
        <taxon>Tremellomycetes</taxon>
        <taxon>Filobasidiales</taxon>
        <taxon>Filobasidiaceae</taxon>
        <taxon>Naganishia</taxon>
    </lineage>
</organism>